<accession>A0A8E6B9Y4</accession>
<evidence type="ECO:0000313" key="1">
    <source>
        <dbReference type="EMBL" id="QVL34456.1"/>
    </source>
</evidence>
<organism evidence="1 2">
    <name type="scientific">Telmatocola sphagniphila</name>
    <dbReference type="NCBI Taxonomy" id="1123043"/>
    <lineage>
        <taxon>Bacteria</taxon>
        <taxon>Pseudomonadati</taxon>
        <taxon>Planctomycetota</taxon>
        <taxon>Planctomycetia</taxon>
        <taxon>Gemmatales</taxon>
        <taxon>Gemmataceae</taxon>
    </lineage>
</organism>
<evidence type="ECO:0000313" key="2">
    <source>
        <dbReference type="Proteomes" id="UP000676194"/>
    </source>
</evidence>
<name>A0A8E6B9Y4_9BACT</name>
<sequence length="395" mass="44481">MFDTDETLAAAPPQLEPHDFEKLQEVLKSEGPLSAADWLCAKLESNQDYPALFYALLMKKRIELGISPFPAGPSSDIPREYHEAYEEAIRTAGRKVGELFLAKNDFPRAWTYFNMLGETQLIVDALEKYEPGPEENIQPLIEVALYHQVNIPRGFDLIVDRYGICNAITTYSGFDFSKNLPARQHCIQKLVRSLHAQLVERIRNDLETRGETVPAGASIPIMLEGREYLFEDGAYHIDTSHLNSIVEFSLHLENCPELNLASELALYGSRLSGSFQNQMDPPFENSYADYKVYLDILRGVDVEAGLKHFRDKIDPAFSEEFTLPAEIYVNLLLRLGRMDEARAIAKKYLSEVQGRQMACPGVYELCLQVKDFQGLSDAARSRADGVSFLAALASQ</sequence>
<protein>
    <submittedName>
        <fullName evidence="1">Uncharacterized protein</fullName>
    </submittedName>
</protein>
<gene>
    <name evidence="1" type="ORF">KIH39_11270</name>
</gene>
<reference evidence="1" key="1">
    <citation type="submission" date="2021-05" db="EMBL/GenBank/DDBJ databases">
        <title>Complete genome sequence of the cellulolytic planctomycete Telmatocola sphagniphila SP2T and characterization of the first cellulase from planctomycetes.</title>
        <authorList>
            <person name="Rakitin A.L."/>
            <person name="Beletsky A.V."/>
            <person name="Naumoff D.G."/>
            <person name="Kulichevskaya I.S."/>
            <person name="Mardanov A.V."/>
            <person name="Ravin N.V."/>
            <person name="Dedysh S.N."/>
        </authorList>
    </citation>
    <scope>NUCLEOTIDE SEQUENCE</scope>
    <source>
        <strain evidence="1">SP2T</strain>
    </source>
</reference>
<keyword evidence="2" id="KW-1185">Reference proteome</keyword>
<dbReference type="KEGG" id="tsph:KIH39_11270"/>
<dbReference type="EMBL" id="CP074694">
    <property type="protein sequence ID" value="QVL34456.1"/>
    <property type="molecule type" value="Genomic_DNA"/>
</dbReference>
<proteinExistence type="predicted"/>
<dbReference type="AlphaFoldDB" id="A0A8E6B9Y4"/>
<dbReference type="RefSeq" id="WP_213499461.1">
    <property type="nucleotide sequence ID" value="NZ_CP074694.1"/>
</dbReference>
<dbReference type="Proteomes" id="UP000676194">
    <property type="component" value="Chromosome"/>
</dbReference>